<organism evidence="1">
    <name type="scientific">uncultured Caudovirales phage</name>
    <dbReference type="NCBI Taxonomy" id="2100421"/>
    <lineage>
        <taxon>Viruses</taxon>
        <taxon>Duplodnaviria</taxon>
        <taxon>Heunggongvirae</taxon>
        <taxon>Uroviricota</taxon>
        <taxon>Caudoviricetes</taxon>
        <taxon>Peduoviridae</taxon>
        <taxon>Maltschvirus</taxon>
        <taxon>Maltschvirus maltsch</taxon>
    </lineage>
</organism>
<evidence type="ECO:0000313" key="1">
    <source>
        <dbReference type="EMBL" id="CAB5194943.1"/>
    </source>
</evidence>
<proteinExistence type="predicted"/>
<name>A0A6J7WCH3_9CAUD</name>
<sequence>MTVIKSVHIKECWPYKYVKPSDWSTRSQEYKDRRNAEKREARRLKSATVKTTDGKKLLKLPVYEMVRNNDFFDSINEVYRHE</sequence>
<accession>A0A6J7WCH3</accession>
<reference evidence="1" key="1">
    <citation type="submission" date="2020-05" db="EMBL/GenBank/DDBJ databases">
        <authorList>
            <person name="Chiriac C."/>
            <person name="Salcher M."/>
            <person name="Ghai R."/>
            <person name="Kavagutti S V."/>
        </authorList>
    </citation>
    <scope>NUCLEOTIDE SEQUENCE</scope>
</reference>
<gene>
    <name evidence="1" type="ORF">UFOVP176_46</name>
</gene>
<protein>
    <submittedName>
        <fullName evidence="1">Uncharacterized protein</fullName>
    </submittedName>
</protein>
<dbReference type="EMBL" id="LR798224">
    <property type="protein sequence ID" value="CAB5194943.1"/>
    <property type="molecule type" value="Genomic_DNA"/>
</dbReference>